<dbReference type="InterPro" id="IPR012340">
    <property type="entry name" value="NA-bd_OB-fold"/>
</dbReference>
<evidence type="ECO:0000313" key="8">
    <source>
        <dbReference type="Proteomes" id="UP000195221"/>
    </source>
</evidence>
<keyword evidence="4" id="KW-0547">Nucleotide-binding</keyword>
<dbReference type="GO" id="GO:0055052">
    <property type="term" value="C:ATP-binding cassette (ABC) transporter complex, substrate-binding subunit-containing"/>
    <property type="evidence" value="ECO:0007669"/>
    <property type="project" value="TreeGrafter"/>
</dbReference>
<sequence>MAAVSFKNVRKVFGDTVSIPSLDLDIRDGEFVCLLGPSGCGKTTTLRMLAGLEQPTSGAIHIGGIEVHELPPAKRDIAMVFQSYALYPHLTVAENIVYPLKKRGVPKQEWPAMLNNIAQLLQLEPLLARKPKQLSGGQQQRVALGRALIRKPKVFLLDEPLSNLDAKLRAHMRAELIELHQRMGTTTVYVTHDQLEAMTMSTRIAVMSGGVLQQFGTPDEIYYRPANQFVAGFIGTPAMSLIDGDLQRDDTGFSLQAGGVALRLPHSALRADASGAVSAGIRPEDIVLGRGTLSARIKVVEPTGHESIVLMDCGGASLCTRIASDVPLAAELRAGQSVPFEVTLARLHVFSRQNGQRLNRDDTNVTSIKRTRDAA</sequence>
<dbReference type="GO" id="GO:0140359">
    <property type="term" value="F:ABC-type transporter activity"/>
    <property type="evidence" value="ECO:0007669"/>
    <property type="project" value="InterPro"/>
</dbReference>
<evidence type="ECO:0000256" key="5">
    <source>
        <dbReference type="ARBA" id="ARBA00022840"/>
    </source>
</evidence>
<evidence type="ECO:0000259" key="6">
    <source>
        <dbReference type="PROSITE" id="PS50893"/>
    </source>
</evidence>
<dbReference type="InterPro" id="IPR003593">
    <property type="entry name" value="AAA+_ATPase"/>
</dbReference>
<proteinExistence type="predicted"/>
<keyword evidence="1" id="KW-0813">Transport</keyword>
<dbReference type="Pfam" id="PF00005">
    <property type="entry name" value="ABC_tran"/>
    <property type="match status" value="1"/>
</dbReference>
<gene>
    <name evidence="7" type="ORF">PAMC26577_24840</name>
</gene>
<dbReference type="FunFam" id="3.40.50.300:FF:000042">
    <property type="entry name" value="Maltose/maltodextrin ABC transporter, ATP-binding protein"/>
    <property type="match status" value="1"/>
</dbReference>
<dbReference type="GO" id="GO:0008643">
    <property type="term" value="P:carbohydrate transport"/>
    <property type="evidence" value="ECO:0007669"/>
    <property type="project" value="InterPro"/>
</dbReference>
<dbReference type="InterPro" id="IPR008995">
    <property type="entry name" value="Mo/tungstate-bd_C_term_dom"/>
</dbReference>
<dbReference type="Gene3D" id="2.40.50.100">
    <property type="match status" value="1"/>
</dbReference>
<dbReference type="PROSITE" id="PS50893">
    <property type="entry name" value="ABC_TRANSPORTER_2"/>
    <property type="match status" value="1"/>
</dbReference>
<comment type="caution">
    <text evidence="7">The sequence shown here is derived from an EMBL/GenBank/DDBJ whole genome shotgun (WGS) entry which is preliminary data.</text>
</comment>
<dbReference type="Gene3D" id="2.40.50.140">
    <property type="entry name" value="Nucleic acid-binding proteins"/>
    <property type="match status" value="1"/>
</dbReference>
<keyword evidence="3" id="KW-0997">Cell inner membrane</keyword>
<dbReference type="InterPro" id="IPR005116">
    <property type="entry name" value="Transp-assoc_OB_typ1"/>
</dbReference>
<evidence type="ECO:0000256" key="1">
    <source>
        <dbReference type="ARBA" id="ARBA00022448"/>
    </source>
</evidence>
<evidence type="ECO:0000256" key="2">
    <source>
        <dbReference type="ARBA" id="ARBA00022475"/>
    </source>
</evidence>
<dbReference type="InterPro" id="IPR003439">
    <property type="entry name" value="ABC_transporter-like_ATP-bd"/>
</dbReference>
<protein>
    <submittedName>
        <fullName evidence="7">Sugar ABC transporter, ATP-binding protein</fullName>
    </submittedName>
</protein>
<keyword evidence="5 7" id="KW-0067">ATP-binding</keyword>
<dbReference type="SMART" id="SM00382">
    <property type="entry name" value="AAA"/>
    <property type="match status" value="1"/>
</dbReference>
<keyword evidence="2" id="KW-1003">Cell membrane</keyword>
<keyword evidence="3" id="KW-0472">Membrane</keyword>
<dbReference type="CDD" id="cd03301">
    <property type="entry name" value="ABC_MalK_N"/>
    <property type="match status" value="1"/>
</dbReference>
<evidence type="ECO:0000256" key="3">
    <source>
        <dbReference type="ARBA" id="ARBA00022519"/>
    </source>
</evidence>
<dbReference type="AlphaFoldDB" id="A0A242MJM5"/>
<dbReference type="InterPro" id="IPR027417">
    <property type="entry name" value="P-loop_NTPase"/>
</dbReference>
<dbReference type="GO" id="GO:0005524">
    <property type="term" value="F:ATP binding"/>
    <property type="evidence" value="ECO:0007669"/>
    <property type="project" value="UniProtKB-KW"/>
</dbReference>
<dbReference type="PROSITE" id="PS00211">
    <property type="entry name" value="ABC_TRANSPORTER_1"/>
    <property type="match status" value="1"/>
</dbReference>
<evidence type="ECO:0000256" key="4">
    <source>
        <dbReference type="ARBA" id="ARBA00022741"/>
    </source>
</evidence>
<dbReference type="SUPFAM" id="SSF52540">
    <property type="entry name" value="P-loop containing nucleoside triphosphate hydrolases"/>
    <property type="match status" value="1"/>
</dbReference>
<dbReference type="EMBL" id="NBTZ01000102">
    <property type="protein sequence ID" value="OTP71163.1"/>
    <property type="molecule type" value="Genomic_DNA"/>
</dbReference>
<reference evidence="7 8" key="1">
    <citation type="submission" date="2017-03" db="EMBL/GenBank/DDBJ databases">
        <title>Genome analysis of strain PAMC 26577.</title>
        <authorList>
            <person name="Oh H.-M."/>
            <person name="Yang J.-A."/>
        </authorList>
    </citation>
    <scope>NUCLEOTIDE SEQUENCE [LARGE SCALE GENOMIC DNA]</scope>
    <source>
        <strain evidence="7 8">PAMC 26577</strain>
    </source>
</reference>
<dbReference type="PANTHER" id="PTHR43875:SF14">
    <property type="entry name" value="ABC TRANSPORTER ATP-BINDING PROTEIN"/>
    <property type="match status" value="1"/>
</dbReference>
<dbReference type="InterPro" id="IPR040582">
    <property type="entry name" value="OB_MalK-like"/>
</dbReference>
<dbReference type="Gene3D" id="3.40.50.300">
    <property type="entry name" value="P-loop containing nucleotide triphosphate hydrolases"/>
    <property type="match status" value="1"/>
</dbReference>
<dbReference type="InterPro" id="IPR017871">
    <property type="entry name" value="ABC_transporter-like_CS"/>
</dbReference>
<dbReference type="GO" id="GO:0016887">
    <property type="term" value="F:ATP hydrolysis activity"/>
    <property type="evidence" value="ECO:0007669"/>
    <property type="project" value="InterPro"/>
</dbReference>
<accession>A0A242MJM5</accession>
<dbReference type="InterPro" id="IPR047641">
    <property type="entry name" value="ABC_transpr_MalK/UgpC-like"/>
</dbReference>
<name>A0A242MJM5_CABSO</name>
<dbReference type="Pfam" id="PF17912">
    <property type="entry name" value="OB_MalK"/>
    <property type="match status" value="1"/>
</dbReference>
<dbReference type="Proteomes" id="UP000195221">
    <property type="component" value="Unassembled WGS sequence"/>
</dbReference>
<dbReference type="SUPFAM" id="SSF50331">
    <property type="entry name" value="MOP-like"/>
    <property type="match status" value="1"/>
</dbReference>
<feature type="domain" description="ABC transporter" evidence="6">
    <location>
        <begin position="4"/>
        <end position="234"/>
    </location>
</feature>
<dbReference type="Pfam" id="PF03459">
    <property type="entry name" value="TOBE"/>
    <property type="match status" value="1"/>
</dbReference>
<organism evidence="7 8">
    <name type="scientific">Caballeronia sordidicola</name>
    <name type="common">Burkholderia sordidicola</name>
    <dbReference type="NCBI Taxonomy" id="196367"/>
    <lineage>
        <taxon>Bacteria</taxon>
        <taxon>Pseudomonadati</taxon>
        <taxon>Pseudomonadota</taxon>
        <taxon>Betaproteobacteria</taxon>
        <taxon>Burkholderiales</taxon>
        <taxon>Burkholderiaceae</taxon>
        <taxon>Caballeronia</taxon>
    </lineage>
</organism>
<dbReference type="RefSeq" id="WP_075360274.1">
    <property type="nucleotide sequence ID" value="NZ_MSRG01000088.1"/>
</dbReference>
<dbReference type="InterPro" id="IPR015855">
    <property type="entry name" value="ABC_transpr_MalK-like"/>
</dbReference>
<evidence type="ECO:0000313" key="7">
    <source>
        <dbReference type="EMBL" id="OTP71163.1"/>
    </source>
</evidence>
<dbReference type="PANTHER" id="PTHR43875">
    <property type="entry name" value="MALTODEXTRIN IMPORT ATP-BINDING PROTEIN MSMX"/>
    <property type="match status" value="1"/>
</dbReference>